<dbReference type="SUPFAM" id="SSF48008">
    <property type="entry name" value="GntR ligand-binding domain-like"/>
    <property type="match status" value="1"/>
</dbReference>
<name>A0A120FNY2_9HYPH</name>
<feature type="domain" description="GntR C-terminal" evidence="4">
    <location>
        <begin position="156"/>
        <end position="284"/>
    </location>
</feature>
<dbReference type="RefSeq" id="WP_062369391.1">
    <property type="nucleotide sequence ID" value="NZ_LNCD01000042.1"/>
</dbReference>
<sequence length="298" mass="33699">MKTNTLYKRTLNQCLDVLARKSPGSKLASEPVLAAELGVSRTTLRAVLAELSTSGIVALDGRSKVLLRLPCAKDYQAGTDLGPLAEIVERKFMTWMVGPDCSPGQSINALDLARQFGVSTSAIRECLNTFSHFGLLERQSSGRWKALGLTVDFVAELFDMREFMEIRAVERFMALPPDHAAWRTLAFLEQEHREMLAEISWRYRDFSDLDHRFHKLVHGVAPNRFFINIQGVMSVIFHYHYQWSKKDERQRNHVAVEEHLAYIAALQSGDLKQARHACAEHLKTARSTLLSSIEIASD</sequence>
<dbReference type="PRINTS" id="PR00035">
    <property type="entry name" value="HTHGNTR"/>
</dbReference>
<dbReference type="Proteomes" id="UP000068164">
    <property type="component" value="Unassembled WGS sequence"/>
</dbReference>
<evidence type="ECO:0000256" key="1">
    <source>
        <dbReference type="ARBA" id="ARBA00023015"/>
    </source>
</evidence>
<dbReference type="InterPro" id="IPR008920">
    <property type="entry name" value="TF_FadR/GntR_C"/>
</dbReference>
<dbReference type="GO" id="GO:0003677">
    <property type="term" value="F:DNA binding"/>
    <property type="evidence" value="ECO:0007669"/>
    <property type="project" value="UniProtKB-KW"/>
</dbReference>
<comment type="caution">
    <text evidence="5">The sequence shown here is derived from an EMBL/GenBank/DDBJ whole genome shotgun (WGS) entry which is preliminary data.</text>
</comment>
<dbReference type="Gene3D" id="1.20.120.530">
    <property type="entry name" value="GntR ligand-binding domain-like"/>
    <property type="match status" value="1"/>
</dbReference>
<proteinExistence type="predicted"/>
<gene>
    <name evidence="5" type="ORF">AS026_34850</name>
</gene>
<keyword evidence="6" id="KW-1185">Reference proteome</keyword>
<organism evidence="5 6">
    <name type="scientific">Rhizobium altiplani</name>
    <dbReference type="NCBI Taxonomy" id="1864509"/>
    <lineage>
        <taxon>Bacteria</taxon>
        <taxon>Pseudomonadati</taxon>
        <taxon>Pseudomonadota</taxon>
        <taxon>Alphaproteobacteria</taxon>
        <taxon>Hyphomicrobiales</taxon>
        <taxon>Rhizobiaceae</taxon>
        <taxon>Rhizobium/Agrobacterium group</taxon>
        <taxon>Rhizobium</taxon>
    </lineage>
</organism>
<protein>
    <recommendedName>
        <fullName evidence="4">GntR C-terminal domain-containing protein</fullName>
    </recommendedName>
</protein>
<evidence type="ECO:0000256" key="2">
    <source>
        <dbReference type="ARBA" id="ARBA00023125"/>
    </source>
</evidence>
<dbReference type="InterPro" id="IPR036388">
    <property type="entry name" value="WH-like_DNA-bd_sf"/>
</dbReference>
<keyword evidence="3" id="KW-0804">Transcription</keyword>
<dbReference type="SMART" id="SM00895">
    <property type="entry name" value="FCD"/>
    <property type="match status" value="1"/>
</dbReference>
<evidence type="ECO:0000313" key="6">
    <source>
        <dbReference type="Proteomes" id="UP000068164"/>
    </source>
</evidence>
<keyword evidence="2" id="KW-0238">DNA-binding</keyword>
<dbReference type="InterPro" id="IPR000524">
    <property type="entry name" value="Tscrpt_reg_HTH_GntR"/>
</dbReference>
<dbReference type="PANTHER" id="PTHR43537">
    <property type="entry name" value="TRANSCRIPTIONAL REGULATOR, GNTR FAMILY"/>
    <property type="match status" value="1"/>
</dbReference>
<dbReference type="Pfam" id="PF07729">
    <property type="entry name" value="FCD"/>
    <property type="match status" value="1"/>
</dbReference>
<keyword evidence="1" id="KW-0805">Transcription regulation</keyword>
<dbReference type="Gene3D" id="1.10.10.10">
    <property type="entry name" value="Winged helix-like DNA-binding domain superfamily/Winged helix DNA-binding domain"/>
    <property type="match status" value="2"/>
</dbReference>
<dbReference type="InterPro" id="IPR011711">
    <property type="entry name" value="GntR_C"/>
</dbReference>
<dbReference type="OrthoDB" id="9799812at2"/>
<dbReference type="InterPro" id="IPR036390">
    <property type="entry name" value="WH_DNA-bd_sf"/>
</dbReference>
<dbReference type="EMBL" id="LNCD01000042">
    <property type="protein sequence ID" value="KWV56106.1"/>
    <property type="molecule type" value="Genomic_DNA"/>
</dbReference>
<dbReference type="PANTHER" id="PTHR43537:SF51">
    <property type="entry name" value="HTH-TYPE TRANSCRIPTIONAL REGULATOR LGOR-RELATED"/>
    <property type="match status" value="1"/>
</dbReference>
<dbReference type="GO" id="GO:0003700">
    <property type="term" value="F:DNA-binding transcription factor activity"/>
    <property type="evidence" value="ECO:0007669"/>
    <property type="project" value="InterPro"/>
</dbReference>
<dbReference type="SUPFAM" id="SSF46785">
    <property type="entry name" value="Winged helix' DNA-binding domain"/>
    <property type="match status" value="2"/>
</dbReference>
<dbReference type="Pfam" id="PF00392">
    <property type="entry name" value="GntR"/>
    <property type="match status" value="1"/>
</dbReference>
<dbReference type="AlphaFoldDB" id="A0A120FNY2"/>
<evidence type="ECO:0000313" key="5">
    <source>
        <dbReference type="EMBL" id="KWV56106.1"/>
    </source>
</evidence>
<evidence type="ECO:0000259" key="4">
    <source>
        <dbReference type="SMART" id="SM00895"/>
    </source>
</evidence>
<accession>A0A120FNY2</accession>
<evidence type="ECO:0000256" key="3">
    <source>
        <dbReference type="ARBA" id="ARBA00023163"/>
    </source>
</evidence>
<reference evidence="5 6" key="1">
    <citation type="submission" date="2015-11" db="EMBL/GenBank/DDBJ databases">
        <title>Draft Genome Sequence of the Strain BR 10423 (Rhizobium sp.) isolated from nodules of Mimosa pudica.</title>
        <authorList>
            <person name="Barauna A.C."/>
            <person name="Zilli J.E."/>
            <person name="Simoes-Araujo J.L."/>
            <person name="Reis V.M."/>
            <person name="James E.K."/>
            <person name="Reis F.B.Jr."/>
            <person name="Rouws L.F."/>
            <person name="Passos S.R."/>
            <person name="Gois S.R."/>
        </authorList>
    </citation>
    <scope>NUCLEOTIDE SEQUENCE [LARGE SCALE GENOMIC DNA]</scope>
    <source>
        <strain evidence="5 6">BR10423</strain>
    </source>
</reference>